<dbReference type="InterPro" id="IPR051328">
    <property type="entry name" value="T7SS_ABC-Transporter"/>
</dbReference>
<dbReference type="RefSeq" id="WP_209748080.1">
    <property type="nucleotide sequence ID" value="NZ_JBHSMH010000082.1"/>
</dbReference>
<evidence type="ECO:0000256" key="2">
    <source>
        <dbReference type="ARBA" id="ARBA00022692"/>
    </source>
</evidence>
<evidence type="ECO:0000256" key="1">
    <source>
        <dbReference type="ARBA" id="ARBA00004141"/>
    </source>
</evidence>
<evidence type="ECO:0000256" key="3">
    <source>
        <dbReference type="ARBA" id="ARBA00022989"/>
    </source>
</evidence>
<feature type="transmembrane region" description="Helical" evidence="5">
    <location>
        <begin position="235"/>
        <end position="256"/>
    </location>
</feature>
<evidence type="ECO:0000256" key="5">
    <source>
        <dbReference type="SAM" id="Phobius"/>
    </source>
</evidence>
<feature type="domain" description="ABC-2 type transporter transmembrane" evidence="6">
    <location>
        <begin position="17"/>
        <end position="366"/>
    </location>
</feature>
<feature type="transmembrane region" description="Helical" evidence="5">
    <location>
        <begin position="268"/>
        <end position="288"/>
    </location>
</feature>
<comment type="caution">
    <text evidence="7">The sequence shown here is derived from an EMBL/GenBank/DDBJ whole genome shotgun (WGS) entry which is preliminary data.</text>
</comment>
<keyword evidence="3 5" id="KW-1133">Transmembrane helix</keyword>
<protein>
    <submittedName>
        <fullName evidence="7">YhgE/Pip domain-containing protein</fullName>
    </submittedName>
</protein>
<evidence type="ECO:0000313" key="8">
    <source>
        <dbReference type="Proteomes" id="UP001596105"/>
    </source>
</evidence>
<proteinExistence type="predicted"/>
<dbReference type="PANTHER" id="PTHR43077">
    <property type="entry name" value="TRANSPORT PERMEASE YVFS-RELATED"/>
    <property type="match status" value="1"/>
</dbReference>
<evidence type="ECO:0000256" key="4">
    <source>
        <dbReference type="ARBA" id="ARBA00023136"/>
    </source>
</evidence>
<keyword evidence="8" id="KW-1185">Reference proteome</keyword>
<dbReference type="EMBL" id="JBHSMH010000082">
    <property type="protein sequence ID" value="MFC5471007.1"/>
    <property type="molecule type" value="Genomic_DNA"/>
</dbReference>
<sequence>MKTALKVFLKKPTTKVGIITAIMFQIIFSVIWMTGYNGVTDADRMKNLTVGIVSLDTQMGPEISEKLQESLPVQAVLMQDEEAAEEQLNERMLQMVITIPADFSQTVMNPDGKAALHYSINESNPSAIKSMMGTVASNVTAMVNKQAIELGAKSLLIQEKLPEQQASSAAESLSERVTSDIDYSNRVNGVNNQMVPMMMVLAGYIGAMLLSLNLQQSSMMAASQLNRWQQFAARGIINVVASVVVSLIGTSLLVALGGQTGQGFMAVWGFEALFILTFMFVSQFFLILFGNAGMLFNIMTLSAQLVTSGATMPRELLSDFFNGLGKLLPATYAVEGIMNLLFGGSGVGGQALALVLIMIVAIAAGALAVSMHKVRAPELQMQANPSPTTR</sequence>
<evidence type="ECO:0000313" key="7">
    <source>
        <dbReference type="EMBL" id="MFC5471007.1"/>
    </source>
</evidence>
<dbReference type="Pfam" id="PF12698">
    <property type="entry name" value="ABC2_membrane_3"/>
    <property type="match status" value="1"/>
</dbReference>
<dbReference type="InterPro" id="IPR013525">
    <property type="entry name" value="ABC2_TM"/>
</dbReference>
<dbReference type="PANTHER" id="PTHR43077:SF5">
    <property type="entry name" value="PHAGE INFECTION PROTEIN"/>
    <property type="match status" value="1"/>
</dbReference>
<keyword evidence="4 5" id="KW-0472">Membrane</keyword>
<reference evidence="8" key="1">
    <citation type="journal article" date="2019" name="Int. J. Syst. Evol. Microbiol.">
        <title>The Global Catalogue of Microorganisms (GCM) 10K type strain sequencing project: providing services to taxonomists for standard genome sequencing and annotation.</title>
        <authorList>
            <consortium name="The Broad Institute Genomics Platform"/>
            <consortium name="The Broad Institute Genome Sequencing Center for Infectious Disease"/>
            <person name="Wu L."/>
            <person name="Ma J."/>
        </authorList>
    </citation>
    <scope>NUCLEOTIDE SEQUENCE [LARGE SCALE GENOMIC DNA]</scope>
    <source>
        <strain evidence="8">CCUG 57113</strain>
    </source>
</reference>
<accession>A0ABW0M1G4</accession>
<gene>
    <name evidence="7" type="ORF">ACFPPD_20165</name>
</gene>
<dbReference type="Proteomes" id="UP001596105">
    <property type="component" value="Unassembled WGS sequence"/>
</dbReference>
<evidence type="ECO:0000259" key="6">
    <source>
        <dbReference type="Pfam" id="PF12698"/>
    </source>
</evidence>
<organism evidence="7 8">
    <name type="scientific">Cohnella suwonensis</name>
    <dbReference type="NCBI Taxonomy" id="696072"/>
    <lineage>
        <taxon>Bacteria</taxon>
        <taxon>Bacillati</taxon>
        <taxon>Bacillota</taxon>
        <taxon>Bacilli</taxon>
        <taxon>Bacillales</taxon>
        <taxon>Paenibacillaceae</taxon>
        <taxon>Cohnella</taxon>
    </lineage>
</organism>
<dbReference type="Gene3D" id="3.40.1710.10">
    <property type="entry name" value="abc type-2 transporter like domain"/>
    <property type="match status" value="1"/>
</dbReference>
<feature type="transmembrane region" description="Helical" evidence="5">
    <location>
        <begin position="351"/>
        <end position="371"/>
    </location>
</feature>
<keyword evidence="2 5" id="KW-0812">Transmembrane</keyword>
<feature type="transmembrane region" description="Helical" evidence="5">
    <location>
        <begin position="16"/>
        <end position="36"/>
    </location>
</feature>
<comment type="subcellular location">
    <subcellularLocation>
        <location evidence="1">Membrane</location>
        <topology evidence="1">Multi-pass membrane protein</topology>
    </subcellularLocation>
</comment>
<feature type="transmembrane region" description="Helical" evidence="5">
    <location>
        <begin position="194"/>
        <end position="214"/>
    </location>
</feature>
<name>A0ABW0M1G4_9BACL</name>